<dbReference type="PANTHER" id="PTHR21716:SF53">
    <property type="entry name" value="PERMEASE PERM-RELATED"/>
    <property type="match status" value="1"/>
</dbReference>
<dbReference type="GO" id="GO:0055085">
    <property type="term" value="P:transmembrane transport"/>
    <property type="evidence" value="ECO:0007669"/>
    <property type="project" value="TreeGrafter"/>
</dbReference>
<evidence type="ECO:0000256" key="5">
    <source>
        <dbReference type="ARBA" id="ARBA00022692"/>
    </source>
</evidence>
<comment type="subcellular location">
    <subcellularLocation>
        <location evidence="1">Cell membrane</location>
        <topology evidence="1">Multi-pass membrane protein</topology>
    </subcellularLocation>
</comment>
<evidence type="ECO:0000256" key="2">
    <source>
        <dbReference type="ARBA" id="ARBA00009773"/>
    </source>
</evidence>
<reference evidence="9 10" key="1">
    <citation type="journal article" date="2016" name="Nat. Commun.">
        <title>Thousands of microbial genomes shed light on interconnected biogeochemical processes in an aquifer system.</title>
        <authorList>
            <person name="Anantharaman K."/>
            <person name="Brown C.T."/>
            <person name="Hug L.A."/>
            <person name="Sharon I."/>
            <person name="Castelle C.J."/>
            <person name="Probst A.J."/>
            <person name="Thomas B.C."/>
            <person name="Singh A."/>
            <person name="Wilkins M.J."/>
            <person name="Karaoz U."/>
            <person name="Brodie E.L."/>
            <person name="Williams K.H."/>
            <person name="Hubbard S.S."/>
            <person name="Banfield J.F."/>
        </authorList>
    </citation>
    <scope>NUCLEOTIDE SEQUENCE [LARGE SCALE GENOMIC DNA]</scope>
</reference>
<keyword evidence="6 8" id="KW-1133">Transmembrane helix</keyword>
<evidence type="ECO:0000256" key="6">
    <source>
        <dbReference type="ARBA" id="ARBA00022989"/>
    </source>
</evidence>
<accession>A0A1F5A8B5</accession>
<evidence type="ECO:0000256" key="3">
    <source>
        <dbReference type="ARBA" id="ARBA00022448"/>
    </source>
</evidence>
<feature type="transmembrane region" description="Helical" evidence="8">
    <location>
        <begin position="62"/>
        <end position="83"/>
    </location>
</feature>
<evidence type="ECO:0008006" key="11">
    <source>
        <dbReference type="Google" id="ProtNLM"/>
    </source>
</evidence>
<feature type="transmembrane region" description="Helical" evidence="8">
    <location>
        <begin position="146"/>
        <end position="171"/>
    </location>
</feature>
<proteinExistence type="inferred from homology"/>
<evidence type="ECO:0000313" key="10">
    <source>
        <dbReference type="Proteomes" id="UP000177701"/>
    </source>
</evidence>
<evidence type="ECO:0000313" key="9">
    <source>
        <dbReference type="EMBL" id="OGD14815.1"/>
    </source>
</evidence>
<sequence>MEFVKDKRLNFIISVAIGFVVLFYVLSKLKWLFIYFSIALMLAYFFDPLYRYLIYKKIPKVLAIIIVFGIIITLLILTIFFLIPSVINQLNVLYREIPKFIENYQNIILSIEPQLSKFINPADVEVLLKENLSELQRNVLGFSQSIIIYLSNIVSSITFGIVFVPLILFYLMRDMFKFKENLYIYVSKENKKEFKEVLEEIDHIVSGFIRGRIIVCFIVGVLIGIGLYFLNLKFALIIGIVSGVFNFIPYLGPIVGVVLTLIFALGSPWWTLLMIVVLFILVNQLEAVYLNPNILGKGLGLHPLTVILSMLICGQLLGILGVLVAVPLAAILKVLFFRYLVQEG</sequence>
<feature type="transmembrane region" description="Helical" evidence="8">
    <location>
        <begin position="305"/>
        <end position="332"/>
    </location>
</feature>
<protein>
    <recommendedName>
        <fullName evidence="11">AI-2E family transporter</fullName>
    </recommendedName>
</protein>
<keyword evidence="3" id="KW-0813">Transport</keyword>
<name>A0A1F5A8B5_9BACT</name>
<dbReference type="Proteomes" id="UP000177701">
    <property type="component" value="Unassembled WGS sequence"/>
</dbReference>
<keyword evidence="7 8" id="KW-0472">Membrane</keyword>
<dbReference type="InterPro" id="IPR002549">
    <property type="entry name" value="AI-2E-like"/>
</dbReference>
<dbReference type="EMBL" id="MEYH01000074">
    <property type="protein sequence ID" value="OGD14815.1"/>
    <property type="molecule type" value="Genomic_DNA"/>
</dbReference>
<evidence type="ECO:0000256" key="8">
    <source>
        <dbReference type="SAM" id="Phobius"/>
    </source>
</evidence>
<dbReference type="STRING" id="1797291.A2V47_09155"/>
<feature type="transmembrane region" description="Helical" evidence="8">
    <location>
        <begin position="32"/>
        <end position="50"/>
    </location>
</feature>
<comment type="caution">
    <text evidence="9">The sequence shown here is derived from an EMBL/GenBank/DDBJ whole genome shotgun (WGS) entry which is preliminary data.</text>
</comment>
<feature type="transmembrane region" description="Helical" evidence="8">
    <location>
        <begin position="236"/>
        <end position="262"/>
    </location>
</feature>
<evidence type="ECO:0000256" key="7">
    <source>
        <dbReference type="ARBA" id="ARBA00023136"/>
    </source>
</evidence>
<keyword evidence="4" id="KW-1003">Cell membrane</keyword>
<dbReference type="Pfam" id="PF01594">
    <property type="entry name" value="AI-2E_transport"/>
    <property type="match status" value="1"/>
</dbReference>
<evidence type="ECO:0000256" key="4">
    <source>
        <dbReference type="ARBA" id="ARBA00022475"/>
    </source>
</evidence>
<organism evidence="9 10">
    <name type="scientific">Candidatus Sediminicultor quintus</name>
    <dbReference type="NCBI Taxonomy" id="1797291"/>
    <lineage>
        <taxon>Bacteria</taxon>
        <taxon>Pseudomonadati</taxon>
        <taxon>Atribacterota</taxon>
        <taxon>Candidatus Phoenicimicrobiia</taxon>
        <taxon>Candidatus Pheonicimicrobiales</taxon>
        <taxon>Candidatus Phoenicimicrobiaceae</taxon>
        <taxon>Candidatus Sediminicultor</taxon>
    </lineage>
</organism>
<keyword evidence="5 8" id="KW-0812">Transmembrane</keyword>
<dbReference type="AlphaFoldDB" id="A0A1F5A8B5"/>
<gene>
    <name evidence="9" type="ORF">A2V47_09155</name>
</gene>
<dbReference type="GO" id="GO:0005886">
    <property type="term" value="C:plasma membrane"/>
    <property type="evidence" value="ECO:0007669"/>
    <property type="project" value="UniProtKB-SubCell"/>
</dbReference>
<feature type="transmembrane region" description="Helical" evidence="8">
    <location>
        <begin position="269"/>
        <end position="285"/>
    </location>
</feature>
<dbReference type="PANTHER" id="PTHR21716">
    <property type="entry name" value="TRANSMEMBRANE PROTEIN"/>
    <property type="match status" value="1"/>
</dbReference>
<feature type="transmembrane region" description="Helical" evidence="8">
    <location>
        <begin position="213"/>
        <end position="230"/>
    </location>
</feature>
<evidence type="ECO:0000256" key="1">
    <source>
        <dbReference type="ARBA" id="ARBA00004651"/>
    </source>
</evidence>
<comment type="similarity">
    <text evidence="2">Belongs to the autoinducer-2 exporter (AI-2E) (TC 2.A.86) family.</text>
</comment>
<feature type="transmembrane region" description="Helical" evidence="8">
    <location>
        <begin position="9"/>
        <end position="26"/>
    </location>
</feature>